<dbReference type="InterPro" id="IPR000101">
    <property type="entry name" value="GGT_peptidase"/>
</dbReference>
<keyword evidence="3" id="KW-0378">Hydrolase</keyword>
<dbReference type="EMBL" id="MU001639">
    <property type="protein sequence ID" value="KAF2480806.1"/>
    <property type="molecule type" value="Genomic_DNA"/>
</dbReference>
<accession>A0A6A6PLV9</accession>
<dbReference type="Proteomes" id="UP000799767">
    <property type="component" value="Unassembled WGS sequence"/>
</dbReference>
<evidence type="ECO:0000256" key="2">
    <source>
        <dbReference type="PIRSR" id="PIRSR600101-2"/>
    </source>
</evidence>
<sequence>MVLPHLLAMAFLARLALGLSLSNILLSQNADASPAWLLEDYDVSKALSNAERNGLGAVASESAICSNIGIDILKIGGNAADALVATVLCVGVIGMYHSGIGGGGFMLVRTSDGKYEDIDFRETAPAAAHQDMYQGNANGSVRSGLASGVPGELRGLEYLHERHGVLPWNMVVMPAVRVAREGWLVNEDLIRYMNAAMSEENQFLVDDPAWAIDFAPGGKLIQVGDTITRKRYADTLETIAERGPSAFYEGPMAEAMIRALQAANGTMTMEDLANYTVAIREPVQTKYRDFIIRSNSAPSSGPVALSVMNILEGFDGMGDPSAVHLSTHRLSEAFRFAYGQRSGMGDPDFLDGMYEFQREILNASTAANIRSKISDAHTLNVSAYDPSGFEILDTPGTSAVVVADSSGMAISLTTTINLLFGSQLIVPETGTILNNEQNDFSIPGKSNAFGFLPSPSNFIRPGKRPLSSISNGIVEHADNGSLYYVVGAAGGSRIITATLQNLWHVLDHGMTPIEALAAPRLHDQLIPNQCFFEYAYDNDTVAFMKTRAHNVTWFAPGSSTAQSLRMLPNGTFEAAGEPRQKNSGGFAI</sequence>
<comment type="function">
    <text evidence="3">Cleaves the gamma-glutamyl peptide bond of glutathione and glutathione conjugates.</text>
</comment>
<dbReference type="Pfam" id="PF01019">
    <property type="entry name" value="G_glu_transpept"/>
    <property type="match status" value="1"/>
</dbReference>
<feature type="binding site" evidence="2">
    <location>
        <begin position="467"/>
        <end position="468"/>
    </location>
    <ligand>
        <name>L-glutamate</name>
        <dbReference type="ChEBI" id="CHEBI:29985"/>
    </ligand>
</feature>
<reference evidence="5" key="1">
    <citation type="journal article" date="2020" name="Stud. Mycol.">
        <title>101 Dothideomycetes genomes: a test case for predicting lifestyles and emergence of pathogens.</title>
        <authorList>
            <person name="Haridas S."/>
            <person name="Albert R."/>
            <person name="Binder M."/>
            <person name="Bloem J."/>
            <person name="Labutti K."/>
            <person name="Salamov A."/>
            <person name="Andreopoulos B."/>
            <person name="Baker S."/>
            <person name="Barry K."/>
            <person name="Bills G."/>
            <person name="Bluhm B."/>
            <person name="Cannon C."/>
            <person name="Castanera R."/>
            <person name="Culley D."/>
            <person name="Daum C."/>
            <person name="Ezra D."/>
            <person name="Gonzalez J."/>
            <person name="Henrissat B."/>
            <person name="Kuo A."/>
            <person name="Liang C."/>
            <person name="Lipzen A."/>
            <person name="Lutzoni F."/>
            <person name="Magnuson J."/>
            <person name="Mondo S."/>
            <person name="Nolan M."/>
            <person name="Ohm R."/>
            <person name="Pangilinan J."/>
            <person name="Park H.-J."/>
            <person name="Ramirez L."/>
            <person name="Alfaro M."/>
            <person name="Sun H."/>
            <person name="Tritt A."/>
            <person name="Yoshinaga Y."/>
            <person name="Zwiers L.-H."/>
            <person name="Turgeon B."/>
            <person name="Goodwin S."/>
            <person name="Spatafora J."/>
            <person name="Crous P."/>
            <person name="Grigoriev I."/>
        </authorList>
    </citation>
    <scope>NUCLEOTIDE SEQUENCE</scope>
    <source>
        <strain evidence="5">CBS 113389</strain>
    </source>
</reference>
<evidence type="ECO:0000313" key="5">
    <source>
        <dbReference type="EMBL" id="KAF2480806.1"/>
    </source>
</evidence>
<dbReference type="AlphaFoldDB" id="A0A6A6PLV9"/>
<dbReference type="PRINTS" id="PR01210">
    <property type="entry name" value="GGTRANSPTASE"/>
</dbReference>
<keyword evidence="3" id="KW-0012">Acyltransferase</keyword>
<keyword evidence="4" id="KW-0732">Signal</keyword>
<protein>
    <recommendedName>
        <fullName evidence="3">Glutathione hydrolase</fullName>
        <ecNumber evidence="3">2.3.2.2</ecNumber>
        <ecNumber evidence="3">3.4.19.13</ecNumber>
    </recommendedName>
    <alternativeName>
        <fullName evidence="3">Gamma-glutamyltransferase</fullName>
    </alternativeName>
    <alternativeName>
        <fullName evidence="3">Gamma-glutamyltranspeptidase</fullName>
    </alternativeName>
</protein>
<evidence type="ECO:0000256" key="3">
    <source>
        <dbReference type="RuleBase" id="RU368068"/>
    </source>
</evidence>
<feature type="active site" description="Nucleophile" evidence="1">
    <location>
        <position position="397"/>
    </location>
</feature>
<dbReference type="InterPro" id="IPR029055">
    <property type="entry name" value="Ntn_hydrolases_N"/>
</dbReference>
<dbReference type="UniPathway" id="UPA00204"/>
<dbReference type="PANTHER" id="PTHR11686:SF62">
    <property type="entry name" value="GLUTATHIONE HYDROLASE"/>
    <property type="match status" value="1"/>
</dbReference>
<dbReference type="GO" id="GO:0006751">
    <property type="term" value="P:glutathione catabolic process"/>
    <property type="evidence" value="ECO:0007669"/>
    <property type="project" value="UniProtKB-UniRule"/>
</dbReference>
<dbReference type="NCBIfam" id="TIGR00066">
    <property type="entry name" value="g_glut_trans"/>
    <property type="match status" value="1"/>
</dbReference>
<evidence type="ECO:0000256" key="1">
    <source>
        <dbReference type="PIRSR" id="PIRSR600101-1"/>
    </source>
</evidence>
<evidence type="ECO:0000313" key="6">
    <source>
        <dbReference type="Proteomes" id="UP000799767"/>
    </source>
</evidence>
<dbReference type="GO" id="GO:0036374">
    <property type="term" value="F:glutathione hydrolase activity"/>
    <property type="evidence" value="ECO:0007669"/>
    <property type="project" value="UniProtKB-UniRule"/>
</dbReference>
<feature type="signal peptide" evidence="4">
    <location>
        <begin position="1"/>
        <end position="18"/>
    </location>
</feature>
<feature type="binding site" evidence="2">
    <location>
        <begin position="415"/>
        <end position="417"/>
    </location>
    <ligand>
        <name>L-glutamate</name>
        <dbReference type="ChEBI" id="CHEBI:29985"/>
    </ligand>
</feature>
<dbReference type="GO" id="GO:0005886">
    <property type="term" value="C:plasma membrane"/>
    <property type="evidence" value="ECO:0007669"/>
    <property type="project" value="TreeGrafter"/>
</dbReference>
<comment type="catalytic activity">
    <reaction evidence="3">
        <text>an N-terminal (5-L-glutamyl)-[peptide] + an alpha-amino acid = 5-L-glutamyl amino acid + an N-terminal L-alpha-aminoacyl-[peptide]</text>
        <dbReference type="Rhea" id="RHEA:23904"/>
        <dbReference type="Rhea" id="RHEA-COMP:9780"/>
        <dbReference type="Rhea" id="RHEA-COMP:9795"/>
        <dbReference type="ChEBI" id="CHEBI:77644"/>
        <dbReference type="ChEBI" id="CHEBI:78597"/>
        <dbReference type="ChEBI" id="CHEBI:78599"/>
        <dbReference type="ChEBI" id="CHEBI:78608"/>
        <dbReference type="EC" id="2.3.2.2"/>
    </reaction>
</comment>
<dbReference type="SUPFAM" id="SSF56235">
    <property type="entry name" value="N-terminal nucleophile aminohydrolases (Ntn hydrolases)"/>
    <property type="match status" value="1"/>
</dbReference>
<evidence type="ECO:0000256" key="4">
    <source>
        <dbReference type="SAM" id="SignalP"/>
    </source>
</evidence>
<dbReference type="OrthoDB" id="1081007at2759"/>
<dbReference type="GeneID" id="54475413"/>
<dbReference type="InterPro" id="IPR043138">
    <property type="entry name" value="GGT_lsub"/>
</dbReference>
<dbReference type="Gene3D" id="3.60.20.40">
    <property type="match status" value="1"/>
</dbReference>
<proteinExistence type="predicted"/>
<keyword evidence="6" id="KW-1185">Reference proteome</keyword>
<dbReference type="GO" id="GO:0103068">
    <property type="term" value="F:leukotriene C4 gamma-glutamyl transferase activity"/>
    <property type="evidence" value="ECO:0007669"/>
    <property type="project" value="UniProtKB-EC"/>
</dbReference>
<feature type="binding site" evidence="2">
    <location>
        <position position="491"/>
    </location>
    <ligand>
        <name>L-glutamate</name>
        <dbReference type="ChEBI" id="CHEBI:29985"/>
    </ligand>
</feature>
<dbReference type="InterPro" id="IPR043137">
    <property type="entry name" value="GGT_ssub_C"/>
</dbReference>
<comment type="catalytic activity">
    <reaction evidence="3">
        <text>glutathione + H2O = L-cysteinylglycine + L-glutamate</text>
        <dbReference type="Rhea" id="RHEA:28807"/>
        <dbReference type="ChEBI" id="CHEBI:15377"/>
        <dbReference type="ChEBI" id="CHEBI:29985"/>
        <dbReference type="ChEBI" id="CHEBI:57925"/>
        <dbReference type="ChEBI" id="CHEBI:61694"/>
        <dbReference type="EC" id="3.4.19.13"/>
    </reaction>
</comment>
<dbReference type="EC" id="2.3.2.2" evidence="3"/>
<feature type="binding site" evidence="2">
    <location>
        <position position="439"/>
    </location>
    <ligand>
        <name>L-glutamate</name>
        <dbReference type="ChEBI" id="CHEBI:29985"/>
    </ligand>
</feature>
<dbReference type="Gene3D" id="1.10.246.130">
    <property type="match status" value="1"/>
</dbReference>
<organism evidence="5 6">
    <name type="scientific">Neohortaea acidophila</name>
    <dbReference type="NCBI Taxonomy" id="245834"/>
    <lineage>
        <taxon>Eukaryota</taxon>
        <taxon>Fungi</taxon>
        <taxon>Dikarya</taxon>
        <taxon>Ascomycota</taxon>
        <taxon>Pezizomycotina</taxon>
        <taxon>Dothideomycetes</taxon>
        <taxon>Dothideomycetidae</taxon>
        <taxon>Mycosphaerellales</taxon>
        <taxon>Teratosphaeriaceae</taxon>
        <taxon>Neohortaea</taxon>
    </lineage>
</organism>
<dbReference type="RefSeq" id="XP_033587376.1">
    <property type="nucleotide sequence ID" value="XM_033734411.1"/>
</dbReference>
<feature type="binding site" evidence="2">
    <location>
        <position position="121"/>
    </location>
    <ligand>
        <name>L-glutamate</name>
        <dbReference type="ChEBI" id="CHEBI:29985"/>
    </ligand>
</feature>
<feature type="chain" id="PRO_5025391489" description="Glutathione hydrolase" evidence="4">
    <location>
        <begin position="19"/>
        <end position="588"/>
    </location>
</feature>
<gene>
    <name evidence="5" type="ORF">BDY17DRAFT_302425</name>
</gene>
<dbReference type="EC" id="3.4.19.13" evidence="3"/>
<dbReference type="FunFam" id="3.60.20.40:FF:000008">
    <property type="entry name" value="Gamma-glutamyltranspeptidase (Eurofung)"/>
    <property type="match status" value="1"/>
</dbReference>
<comment type="pathway">
    <text evidence="3">Sulfur metabolism; glutathione metabolism.</text>
</comment>
<name>A0A6A6PLV9_9PEZI</name>
<dbReference type="PANTHER" id="PTHR11686">
    <property type="entry name" value="GAMMA GLUTAMYL TRANSPEPTIDASE"/>
    <property type="match status" value="1"/>
</dbReference>
<comment type="catalytic activity">
    <reaction evidence="3">
        <text>an S-substituted glutathione + H2O = an S-substituted L-cysteinylglycine + L-glutamate</text>
        <dbReference type="Rhea" id="RHEA:59468"/>
        <dbReference type="ChEBI" id="CHEBI:15377"/>
        <dbReference type="ChEBI" id="CHEBI:29985"/>
        <dbReference type="ChEBI" id="CHEBI:90779"/>
        <dbReference type="ChEBI" id="CHEBI:143103"/>
        <dbReference type="EC" id="3.4.19.13"/>
    </reaction>
</comment>
<keyword evidence="3 5" id="KW-0808">Transferase</keyword>